<sequence length="80" mass="8102">MAGLGEETACPMGDGVACGIGGGELAFCVAPPSPDTVGAGELCTVVDTSTMKSLRCQPPLSSLLLQSQPRFSSKTRSQVT</sequence>
<name>A0A0A8YG94_ARUDO</name>
<protein>
    <submittedName>
        <fullName evidence="1">Uncharacterized protein</fullName>
    </submittedName>
</protein>
<dbReference type="EMBL" id="GBRH01273084">
    <property type="protein sequence ID" value="JAD24811.1"/>
    <property type="molecule type" value="Transcribed_RNA"/>
</dbReference>
<proteinExistence type="predicted"/>
<reference evidence="1" key="2">
    <citation type="journal article" date="2015" name="Data Brief">
        <title>Shoot transcriptome of the giant reed, Arundo donax.</title>
        <authorList>
            <person name="Barrero R.A."/>
            <person name="Guerrero F.D."/>
            <person name="Moolhuijzen P."/>
            <person name="Goolsby J.A."/>
            <person name="Tidwell J."/>
            <person name="Bellgard S.E."/>
            <person name="Bellgard M.I."/>
        </authorList>
    </citation>
    <scope>NUCLEOTIDE SEQUENCE</scope>
    <source>
        <tissue evidence="1">Shoot tissue taken approximately 20 cm above the soil surface</tissue>
    </source>
</reference>
<dbReference type="AlphaFoldDB" id="A0A0A8YG94"/>
<accession>A0A0A8YG94</accession>
<organism evidence="1">
    <name type="scientific">Arundo donax</name>
    <name type="common">Giant reed</name>
    <name type="synonym">Donax arundinaceus</name>
    <dbReference type="NCBI Taxonomy" id="35708"/>
    <lineage>
        <taxon>Eukaryota</taxon>
        <taxon>Viridiplantae</taxon>
        <taxon>Streptophyta</taxon>
        <taxon>Embryophyta</taxon>
        <taxon>Tracheophyta</taxon>
        <taxon>Spermatophyta</taxon>
        <taxon>Magnoliopsida</taxon>
        <taxon>Liliopsida</taxon>
        <taxon>Poales</taxon>
        <taxon>Poaceae</taxon>
        <taxon>PACMAD clade</taxon>
        <taxon>Arundinoideae</taxon>
        <taxon>Arundineae</taxon>
        <taxon>Arundo</taxon>
    </lineage>
</organism>
<reference evidence="1" key="1">
    <citation type="submission" date="2014-09" db="EMBL/GenBank/DDBJ databases">
        <authorList>
            <person name="Magalhaes I.L.F."/>
            <person name="Oliveira U."/>
            <person name="Santos F.R."/>
            <person name="Vidigal T.H.D.A."/>
            <person name="Brescovit A.D."/>
            <person name="Santos A.J."/>
        </authorList>
    </citation>
    <scope>NUCLEOTIDE SEQUENCE</scope>
    <source>
        <tissue evidence="1">Shoot tissue taken approximately 20 cm above the soil surface</tissue>
    </source>
</reference>
<evidence type="ECO:0000313" key="1">
    <source>
        <dbReference type="EMBL" id="JAD24811.1"/>
    </source>
</evidence>